<evidence type="ECO:0000256" key="2">
    <source>
        <dbReference type="ARBA" id="ARBA00022723"/>
    </source>
</evidence>
<dbReference type="InterPro" id="IPR034741">
    <property type="entry name" value="Terpene_cyclase-like_1_C"/>
</dbReference>
<dbReference type="PANTHER" id="PTHR31225">
    <property type="entry name" value="OS04G0344100 PROTEIN-RELATED"/>
    <property type="match status" value="1"/>
</dbReference>
<comment type="cofactor">
    <cofactor evidence="1">
        <name>Mg(2+)</name>
        <dbReference type="ChEBI" id="CHEBI:18420"/>
    </cofactor>
</comment>
<keyword evidence="6" id="KW-1185">Reference proteome</keyword>
<name>A0A7N0VE86_KALFE</name>
<dbReference type="GO" id="GO:0000287">
    <property type="term" value="F:magnesium ion binding"/>
    <property type="evidence" value="ECO:0007669"/>
    <property type="project" value="InterPro"/>
</dbReference>
<dbReference type="SFLD" id="SFLDS00005">
    <property type="entry name" value="Isoprenoid_Synthase_Type_I"/>
    <property type="match status" value="1"/>
</dbReference>
<proteinExistence type="predicted"/>
<dbReference type="Pfam" id="PF03936">
    <property type="entry name" value="Terpene_synth_C"/>
    <property type="match status" value="1"/>
</dbReference>
<dbReference type="InterPro" id="IPR005630">
    <property type="entry name" value="Terpene_synthase_metal-bd"/>
</dbReference>
<evidence type="ECO:0000313" key="5">
    <source>
        <dbReference type="EnsemblPlants" id="Kaladp0535s0002.1.v1.1"/>
    </source>
</evidence>
<dbReference type="GO" id="GO:0010333">
    <property type="term" value="F:terpene synthase activity"/>
    <property type="evidence" value="ECO:0007669"/>
    <property type="project" value="InterPro"/>
</dbReference>
<organism evidence="5 6">
    <name type="scientific">Kalanchoe fedtschenkoi</name>
    <name type="common">Lavender scallops</name>
    <name type="synonym">South American air plant</name>
    <dbReference type="NCBI Taxonomy" id="63787"/>
    <lineage>
        <taxon>Eukaryota</taxon>
        <taxon>Viridiplantae</taxon>
        <taxon>Streptophyta</taxon>
        <taxon>Embryophyta</taxon>
        <taxon>Tracheophyta</taxon>
        <taxon>Spermatophyta</taxon>
        <taxon>Magnoliopsida</taxon>
        <taxon>eudicotyledons</taxon>
        <taxon>Gunneridae</taxon>
        <taxon>Pentapetalae</taxon>
        <taxon>Saxifragales</taxon>
        <taxon>Crassulaceae</taxon>
        <taxon>Kalanchoe</taxon>
    </lineage>
</organism>
<dbReference type="SUPFAM" id="SSF48576">
    <property type="entry name" value="Terpenoid synthases"/>
    <property type="match status" value="1"/>
</dbReference>
<evidence type="ECO:0000259" key="4">
    <source>
        <dbReference type="Pfam" id="PF03936"/>
    </source>
</evidence>
<dbReference type="Gramene" id="Kaladp0535s0002.1.v1.1">
    <property type="protein sequence ID" value="Kaladp0535s0002.1.v1.1"/>
    <property type="gene ID" value="Kaladp0535s0002.v1.1"/>
</dbReference>
<feature type="domain" description="Terpene synthase metal-binding" evidence="4">
    <location>
        <begin position="63"/>
        <end position="274"/>
    </location>
</feature>
<dbReference type="PANTHER" id="PTHR31225:SF221">
    <property type="entry name" value="(-)-GERMACRENE D SYNTHASE"/>
    <property type="match status" value="1"/>
</dbReference>
<dbReference type="Gene3D" id="1.10.600.10">
    <property type="entry name" value="Farnesyl Diphosphate Synthase"/>
    <property type="match status" value="1"/>
</dbReference>
<dbReference type="EnsemblPlants" id="Kaladp0535s0002.1.v1.1">
    <property type="protein sequence ID" value="Kaladp0535s0002.1.v1.1"/>
    <property type="gene ID" value="Kaladp0535s0002.v1.1"/>
</dbReference>
<dbReference type="OMA" id="VCASHHH"/>
<reference evidence="5" key="1">
    <citation type="submission" date="2021-01" db="UniProtKB">
        <authorList>
            <consortium name="EnsemblPlants"/>
        </authorList>
    </citation>
    <scope>IDENTIFICATION</scope>
</reference>
<evidence type="ECO:0000313" key="6">
    <source>
        <dbReference type="Proteomes" id="UP000594263"/>
    </source>
</evidence>
<protein>
    <recommendedName>
        <fullName evidence="4">Terpene synthase metal-binding domain-containing protein</fullName>
    </recommendedName>
</protein>
<evidence type="ECO:0000256" key="1">
    <source>
        <dbReference type="ARBA" id="ARBA00001946"/>
    </source>
</evidence>
<dbReference type="AlphaFoldDB" id="A0A7N0VE86"/>
<dbReference type="InterPro" id="IPR050148">
    <property type="entry name" value="Terpene_synthase-like"/>
</dbReference>
<dbReference type="GO" id="GO:0016114">
    <property type="term" value="P:terpenoid biosynthetic process"/>
    <property type="evidence" value="ECO:0007669"/>
    <property type="project" value="InterPro"/>
</dbReference>
<keyword evidence="2" id="KW-0479">Metal-binding</keyword>
<keyword evidence="3" id="KW-0456">Lyase</keyword>
<dbReference type="SFLD" id="SFLDG01019">
    <property type="entry name" value="Terpene_Cyclase_Like_1_C_Termi"/>
    <property type="match status" value="1"/>
</dbReference>
<evidence type="ECO:0000256" key="3">
    <source>
        <dbReference type="ARBA" id="ARBA00023239"/>
    </source>
</evidence>
<dbReference type="InterPro" id="IPR008949">
    <property type="entry name" value="Isoprenoid_synthase_dom_sf"/>
</dbReference>
<accession>A0A7N0VE86</accession>
<sequence>MGSTPVGTEFTFRYVGGAPRKYISTYQEDECHDKILLKLAKLHFNALQKQHKQELSHLSKWWKDVDIVSKCPYARDRLVEGYFWALALYYEPYYSRGRKFFTMGVVYISVLDDTYDAYGTADELELITESINRFDTSLFEQMPPYAREICQMVFGVYSVMEEDLLKDGNGAHLPCVKEAMKLIVRSYHNEYLWLKKNLIPTMDEYTQQSFSSSAITTLLIFSLAAMGDIVTKAALDWILSAPKFVIAAQGIGRFLDDIVSHEFEQQRQHIPSAVPPP</sequence>
<dbReference type="Proteomes" id="UP000594263">
    <property type="component" value="Unplaced"/>
</dbReference>